<dbReference type="EMBL" id="HBUF01577720">
    <property type="protein sequence ID" value="CAG6768943.1"/>
    <property type="molecule type" value="Transcribed_RNA"/>
</dbReference>
<organism evidence="1">
    <name type="scientific">Cacopsylla melanoneura</name>
    <dbReference type="NCBI Taxonomy" id="428564"/>
    <lineage>
        <taxon>Eukaryota</taxon>
        <taxon>Metazoa</taxon>
        <taxon>Ecdysozoa</taxon>
        <taxon>Arthropoda</taxon>
        <taxon>Hexapoda</taxon>
        <taxon>Insecta</taxon>
        <taxon>Pterygota</taxon>
        <taxon>Neoptera</taxon>
        <taxon>Paraneoptera</taxon>
        <taxon>Hemiptera</taxon>
        <taxon>Sternorrhyncha</taxon>
        <taxon>Psylloidea</taxon>
        <taxon>Psyllidae</taxon>
        <taxon>Psyllinae</taxon>
        <taxon>Cacopsylla</taxon>
    </lineage>
</organism>
<evidence type="ECO:0000313" key="1">
    <source>
        <dbReference type="EMBL" id="CAG6768943.1"/>
    </source>
</evidence>
<dbReference type="AlphaFoldDB" id="A0A8D9EWG0"/>
<protein>
    <submittedName>
        <fullName evidence="1">Uncharacterized protein</fullName>
    </submittedName>
</protein>
<proteinExistence type="predicted"/>
<sequence length="133" mass="15446">MIIYRSILINQNIIEIQLLYIDIAANDANIGHVRFDGFFTHFHLYWLREHHTHITCFPMFVNQGHHIAHDQIPAFVSGLEINRTVLDVYGTFAQSHAYLYALPDGSQSFVLLVNRSHHAHLIVKIVYTRCGEY</sequence>
<dbReference type="EMBL" id="HBUF01577722">
    <property type="protein sequence ID" value="CAG6768945.1"/>
    <property type="molecule type" value="Transcribed_RNA"/>
</dbReference>
<name>A0A8D9EWG0_9HEMI</name>
<dbReference type="EMBL" id="HBUF01577721">
    <property type="protein sequence ID" value="CAG6768944.1"/>
    <property type="molecule type" value="Transcribed_RNA"/>
</dbReference>
<reference evidence="1" key="1">
    <citation type="submission" date="2021-05" db="EMBL/GenBank/DDBJ databases">
        <authorList>
            <person name="Alioto T."/>
            <person name="Alioto T."/>
            <person name="Gomez Garrido J."/>
        </authorList>
    </citation>
    <scope>NUCLEOTIDE SEQUENCE</scope>
</reference>
<accession>A0A8D9EWG0</accession>